<accession>A0AAD5GFX8</accession>
<evidence type="ECO:0000256" key="1">
    <source>
        <dbReference type="SAM" id="MobiDB-lite"/>
    </source>
</evidence>
<reference evidence="2" key="1">
    <citation type="submission" date="2022-06" db="EMBL/GenBank/DDBJ databases">
        <title>Uncovering the hologenomic basis of an extraordinary plant invasion.</title>
        <authorList>
            <person name="Bieker V.C."/>
            <person name="Martin M.D."/>
            <person name="Gilbert T."/>
            <person name="Hodgins K."/>
            <person name="Battlay P."/>
            <person name="Petersen B."/>
            <person name="Wilson J."/>
        </authorList>
    </citation>
    <scope>NUCLEOTIDE SEQUENCE</scope>
    <source>
        <strain evidence="2">AA19_3_7</strain>
        <tissue evidence="2">Leaf</tissue>
    </source>
</reference>
<dbReference type="GO" id="GO:0009535">
    <property type="term" value="C:chloroplast thylakoid membrane"/>
    <property type="evidence" value="ECO:0007669"/>
    <property type="project" value="TreeGrafter"/>
</dbReference>
<keyword evidence="3" id="KW-1185">Reference proteome</keyword>
<dbReference type="GO" id="GO:0045037">
    <property type="term" value="P:protein import into chloroplast stroma"/>
    <property type="evidence" value="ECO:0007669"/>
    <property type="project" value="TreeGrafter"/>
</dbReference>
<dbReference type="GO" id="GO:0009706">
    <property type="term" value="C:chloroplast inner membrane"/>
    <property type="evidence" value="ECO:0007669"/>
    <property type="project" value="TreeGrafter"/>
</dbReference>
<dbReference type="PANTHER" id="PTHR47296:SF1">
    <property type="entry name" value="PROTEIN TIC 40, CHLOROPLASTIC"/>
    <property type="match status" value="1"/>
</dbReference>
<name>A0AAD5GFX8_AMBAR</name>
<comment type="caution">
    <text evidence="2">The sequence shown here is derived from an EMBL/GenBank/DDBJ whole genome shotgun (WGS) entry which is preliminary data.</text>
</comment>
<gene>
    <name evidence="2" type="ORF">M8C21_020072</name>
</gene>
<protein>
    <submittedName>
        <fullName evidence="2">Uncharacterized protein</fullName>
    </submittedName>
</protein>
<dbReference type="Gene3D" id="1.10.260.100">
    <property type="match status" value="1"/>
</dbReference>
<dbReference type="AlphaFoldDB" id="A0AAD5GFX8"/>
<dbReference type="Proteomes" id="UP001206925">
    <property type="component" value="Unassembled WGS sequence"/>
</dbReference>
<dbReference type="PANTHER" id="PTHR47296">
    <property type="entry name" value="PROTEIN TIC 40, CHLOROPLASTIC"/>
    <property type="match status" value="1"/>
</dbReference>
<dbReference type="EMBL" id="JAMZMK010008696">
    <property type="protein sequence ID" value="KAI7738911.1"/>
    <property type="molecule type" value="Genomic_DNA"/>
</dbReference>
<evidence type="ECO:0000313" key="2">
    <source>
        <dbReference type="EMBL" id="KAI7738911.1"/>
    </source>
</evidence>
<evidence type="ECO:0000313" key="3">
    <source>
        <dbReference type="Proteomes" id="UP001206925"/>
    </source>
</evidence>
<proteinExistence type="predicted"/>
<dbReference type="GO" id="GO:0009658">
    <property type="term" value="P:chloroplast organization"/>
    <property type="evidence" value="ECO:0007669"/>
    <property type="project" value="TreeGrafter"/>
</dbReference>
<feature type="region of interest" description="Disordered" evidence="1">
    <location>
        <begin position="131"/>
        <end position="154"/>
    </location>
</feature>
<sequence>MRSMDNLTLNASSSSQNKLVLLGFTTNPFSDGTISNKPLSYSFFNTPKRSSALYISKSFISAPCAITKSNAESLGKDWSVRSSSSSNQETSSEVGSILLWVGLGVALSPAASYFKKYAMTLMEEMDKQNNKSATAGLSNGSDAKSATAGLSNGSDAKSASVTIVAPAGFEIELTQVNQSATAEQGSAAASPPAKKCSVNVVLPAGFKTEVTQNNQSVTSQGSSAATSAVTIDLPLTKTEAKPAPAESDTGIEWDNRIIDKLKDFDLTSPELWAEFDEILANPDALTALKNPRIQAAILDLAVEDPLNLNKYKDDKEVMDGINKLRELLPRATDAP</sequence>
<organism evidence="2 3">
    <name type="scientific">Ambrosia artemisiifolia</name>
    <name type="common">Common ragweed</name>
    <dbReference type="NCBI Taxonomy" id="4212"/>
    <lineage>
        <taxon>Eukaryota</taxon>
        <taxon>Viridiplantae</taxon>
        <taxon>Streptophyta</taxon>
        <taxon>Embryophyta</taxon>
        <taxon>Tracheophyta</taxon>
        <taxon>Spermatophyta</taxon>
        <taxon>Magnoliopsida</taxon>
        <taxon>eudicotyledons</taxon>
        <taxon>Gunneridae</taxon>
        <taxon>Pentapetalae</taxon>
        <taxon>asterids</taxon>
        <taxon>campanulids</taxon>
        <taxon>Asterales</taxon>
        <taxon>Asteraceae</taxon>
        <taxon>Asteroideae</taxon>
        <taxon>Heliantheae alliance</taxon>
        <taxon>Heliantheae</taxon>
        <taxon>Ambrosia</taxon>
    </lineage>
</organism>